<dbReference type="CDD" id="cd00060">
    <property type="entry name" value="FHA"/>
    <property type="match status" value="1"/>
</dbReference>
<dbReference type="Pfam" id="PF16697">
    <property type="entry name" value="Yop-YscD_cpl"/>
    <property type="match status" value="1"/>
</dbReference>
<evidence type="ECO:0000259" key="6">
    <source>
        <dbReference type="PROSITE" id="PS50901"/>
    </source>
</evidence>
<organism evidence="7 8">
    <name type="scientific">Kineosporia succinea</name>
    <dbReference type="NCBI Taxonomy" id="84632"/>
    <lineage>
        <taxon>Bacteria</taxon>
        <taxon>Bacillati</taxon>
        <taxon>Actinomycetota</taxon>
        <taxon>Actinomycetes</taxon>
        <taxon>Kineosporiales</taxon>
        <taxon>Kineosporiaceae</taxon>
        <taxon>Kineosporia</taxon>
    </lineage>
</organism>
<evidence type="ECO:0000256" key="3">
    <source>
        <dbReference type="ARBA" id="ARBA00022840"/>
    </source>
</evidence>
<dbReference type="InterPro" id="IPR000253">
    <property type="entry name" value="FHA_dom"/>
</dbReference>
<dbReference type="SUPFAM" id="SSF52540">
    <property type="entry name" value="P-loop containing nucleoside triphosphate hydrolases"/>
    <property type="match status" value="2"/>
</dbReference>
<feature type="domain" description="FtsK" evidence="6">
    <location>
        <begin position="623"/>
        <end position="822"/>
    </location>
</feature>
<evidence type="ECO:0000259" key="5">
    <source>
        <dbReference type="PROSITE" id="PS50006"/>
    </source>
</evidence>
<dbReference type="CDD" id="cd01127">
    <property type="entry name" value="TrwB_TraG_TraD_VirD4"/>
    <property type="match status" value="1"/>
</dbReference>
<evidence type="ECO:0000313" key="8">
    <source>
        <dbReference type="Proteomes" id="UP001235712"/>
    </source>
</evidence>
<dbReference type="InterPro" id="IPR003593">
    <property type="entry name" value="AAA+_ATPase"/>
</dbReference>
<dbReference type="SUPFAM" id="SSF49879">
    <property type="entry name" value="SMAD/FHA domain"/>
    <property type="match status" value="1"/>
</dbReference>
<protein>
    <submittedName>
        <fullName evidence="7">S-DNA-T family DNA segregation ATPase FtsK/SpoIIIE</fullName>
    </submittedName>
</protein>
<dbReference type="Pfam" id="PF01580">
    <property type="entry name" value="FtsK_SpoIIIE"/>
    <property type="match status" value="2"/>
</dbReference>
<feature type="domain" description="FtsK" evidence="6">
    <location>
        <begin position="962"/>
        <end position="1139"/>
    </location>
</feature>
<dbReference type="Gene3D" id="3.40.50.300">
    <property type="entry name" value="P-loop containing nucleotide triphosphate hydrolases"/>
    <property type="match status" value="4"/>
</dbReference>
<dbReference type="InterPro" id="IPR050206">
    <property type="entry name" value="FtsK/SpoIIIE/SftA"/>
</dbReference>
<feature type="binding site" evidence="4">
    <location>
        <begin position="641"/>
        <end position="648"/>
    </location>
    <ligand>
        <name>ATP</name>
        <dbReference type="ChEBI" id="CHEBI:30616"/>
    </ligand>
</feature>
<accession>A0ABT9PD67</accession>
<keyword evidence="2 4" id="KW-0547">Nucleotide-binding</keyword>
<feature type="domain" description="FHA" evidence="5">
    <location>
        <begin position="111"/>
        <end position="163"/>
    </location>
</feature>
<dbReference type="InterPro" id="IPR027417">
    <property type="entry name" value="P-loop_NTPase"/>
</dbReference>
<dbReference type="Gene3D" id="2.60.200.20">
    <property type="match status" value="1"/>
</dbReference>
<dbReference type="RefSeq" id="WP_307249709.1">
    <property type="nucleotide sequence ID" value="NZ_JAUSQZ010000001.1"/>
</dbReference>
<evidence type="ECO:0000313" key="7">
    <source>
        <dbReference type="EMBL" id="MDP9830643.1"/>
    </source>
</evidence>
<dbReference type="EMBL" id="JAUSQZ010000001">
    <property type="protein sequence ID" value="MDP9830643.1"/>
    <property type="molecule type" value="Genomic_DNA"/>
</dbReference>
<dbReference type="InterPro" id="IPR008984">
    <property type="entry name" value="SMAD_FHA_dom_sf"/>
</dbReference>
<name>A0ABT9PD67_9ACTN</name>
<keyword evidence="8" id="KW-1185">Reference proteome</keyword>
<evidence type="ECO:0000256" key="4">
    <source>
        <dbReference type="PROSITE-ProRule" id="PRU00289"/>
    </source>
</evidence>
<dbReference type="PANTHER" id="PTHR22683">
    <property type="entry name" value="SPORULATION PROTEIN RELATED"/>
    <property type="match status" value="1"/>
</dbReference>
<dbReference type="InterPro" id="IPR032030">
    <property type="entry name" value="YscD_cytoplasmic_dom"/>
</dbReference>
<keyword evidence="1" id="KW-0597">Phosphoprotein</keyword>
<feature type="binding site" evidence="4">
    <location>
        <begin position="980"/>
        <end position="987"/>
    </location>
    <ligand>
        <name>ATP</name>
        <dbReference type="ChEBI" id="CHEBI:30616"/>
    </ligand>
</feature>
<proteinExistence type="predicted"/>
<evidence type="ECO:0000256" key="1">
    <source>
        <dbReference type="ARBA" id="ARBA00022553"/>
    </source>
</evidence>
<evidence type="ECO:0000256" key="2">
    <source>
        <dbReference type="ARBA" id="ARBA00022741"/>
    </source>
</evidence>
<dbReference type="PROSITE" id="PS50006">
    <property type="entry name" value="FHA_DOMAIN"/>
    <property type="match status" value="1"/>
</dbReference>
<sequence length="1427" mass="153258">MGRTVIFRLTVLDQQRGTAHDVEVSAAPESSVRSLLAALPFDIGERPCFVGDQELDRDEELEFCPLTVGSYLSIGRPGPLTRPAGAPLAGRLRVLSGPDAGRSFGLRPGQNWLGRSSSSDVQLRDPKVSRQHAQLDAGRDSVTVTVTDAAEKANGVVVSGQRIPGMQRLADGERFQVGDDELEVSISPGQAVHVSRAPDARLEFDRAFAPTPQVARVSLNFPSTPPAGAGGKAMLMAMAVPVALGVTMAVVTKQPTMLLFAAFAPLTMGVTWFTERRTRQTRTKDFETAKSRIAQQIDQAVVTETRVRHTQAPDPDSIALAAAGTVRGLWPRDAESDEALLLRVGRHSRPASVEMRGEAWPGFTDPEVHGVPWTVDLRETGVLGLVGLPERTTPVANWLLTQLGTLCSPNDLRLVVLTPDGDTDLGWTRWLPHVAVGDGTETPCAVGNTHATRAARLDELKQIIAQREDASRDQYGGARFGQHVVVVLQGALALRKVPGIRELLHDGPRVGVYSICIDTRDMIDCRGLVRLDDDTVTAWRLRNESAAEIEPERLTGPRAEALARALAPMRDRLSARDDPGALPYPQRFLDLLGIDRPTPDDVLKLWSDHPGPTLEVPLGADAQGPVTVDLAGQGPHTMLAGATGAGKSILLQTLVTSLILANRPDELNLVLVDFKGGSAFLPFENCPHVVALIRNTEDDPAQKFDEAAAQRVLASVRAEVRRRESILGRHGGEIDAYWRARSRNQDLPALPRLVMVFDEYARAMDTSPDFPKELMAVAGKGRSLGMHLVFATQSLQGKLSPEMKNNISLRITLRQNEKSDSVEVLGTPDAVTIPGRFKGRGLILCTLDENRQPKPFQSGYLGDPPPTGEARPAKVRLVDWAALGLPRPAEAARRTASDTDQTLAIAAVEAAASAARIPASKRPLLPPLPSRLLPADLAGTATVQAPAGTLPFAVADDPENQEQPALALDLKGTDRWMIAGGPQSGRTNAVRALVYGAASLSPDQVHLYVIAGRDGELSTYERLPQVGAVMHTGEPDRVRRLVTWLGQEVQRRTRERFTSTGPQPAIVLIVDGWEDLEHRGQGLFDETSVLTTLYEVISAGTPVGVHVVVTGGQVMLNSRLPDLYNRRLLLHFPSESTRRSAVGVQFNPPPPLAGRGIEASSVCHAQILHIDDTVAGPRIPAGRVLPQPFAAMPARVPLEARELWSPATTSTWIPLGVGGALVRPLGIDLFGDDPHLLLVSGPAGSGRTTAAVTAVRALRQAGVPVVAIAPPRSPLHRLVTADPDLQVLAGTSWNDEQLRQAVAVFEGDPHVVVVDDFDQMKIEARIENFAPAPTLLDDLADASSAGRRALVLCGDAGPVLDGAVRGMARVVETAVQGGTRLVLSPASAFAARQLGLAVERDQILPVPPGRGYLVQRRVVQQIQVATV</sequence>
<dbReference type="SMART" id="SM00382">
    <property type="entry name" value="AAA"/>
    <property type="match status" value="2"/>
</dbReference>
<dbReference type="Proteomes" id="UP001235712">
    <property type="component" value="Unassembled WGS sequence"/>
</dbReference>
<gene>
    <name evidence="7" type="ORF">J2S57_006392</name>
</gene>
<comment type="caution">
    <text evidence="7">The sequence shown here is derived from an EMBL/GenBank/DDBJ whole genome shotgun (WGS) entry which is preliminary data.</text>
</comment>
<dbReference type="PROSITE" id="PS50901">
    <property type="entry name" value="FTSK"/>
    <property type="match status" value="2"/>
</dbReference>
<reference evidence="7 8" key="1">
    <citation type="submission" date="2023-07" db="EMBL/GenBank/DDBJ databases">
        <title>Sequencing the genomes of 1000 actinobacteria strains.</title>
        <authorList>
            <person name="Klenk H.-P."/>
        </authorList>
    </citation>
    <scope>NUCLEOTIDE SEQUENCE [LARGE SCALE GENOMIC DNA]</scope>
    <source>
        <strain evidence="7 8">DSM 44388</strain>
    </source>
</reference>
<dbReference type="InterPro" id="IPR002543">
    <property type="entry name" value="FtsK_dom"/>
</dbReference>
<keyword evidence="3 4" id="KW-0067">ATP-binding</keyword>
<dbReference type="PANTHER" id="PTHR22683:SF1">
    <property type="entry name" value="TYPE VII SECRETION SYSTEM PROTEIN ESSC"/>
    <property type="match status" value="1"/>
</dbReference>